<dbReference type="RefSeq" id="WP_075133746.1">
    <property type="nucleotide sequence ID" value="NZ_MSIF01000007.1"/>
</dbReference>
<accession>A0A7Z1AXA0</accession>
<feature type="DNA-binding region" description="H-T-H motif" evidence="4">
    <location>
        <begin position="28"/>
        <end position="47"/>
    </location>
</feature>
<name>A0A7Z1AXA0_9PSEU</name>
<dbReference type="SUPFAM" id="SSF46689">
    <property type="entry name" value="Homeodomain-like"/>
    <property type="match status" value="1"/>
</dbReference>
<comment type="caution">
    <text evidence="6">The sequence shown here is derived from an EMBL/GenBank/DDBJ whole genome shotgun (WGS) entry which is preliminary data.</text>
</comment>
<keyword evidence="3" id="KW-0804">Transcription</keyword>
<dbReference type="InterPro" id="IPR009057">
    <property type="entry name" value="Homeodomain-like_sf"/>
</dbReference>
<keyword evidence="7" id="KW-1185">Reference proteome</keyword>
<protein>
    <recommendedName>
        <fullName evidence="5">HTH tetR-type domain-containing protein</fullName>
    </recommendedName>
</protein>
<evidence type="ECO:0000313" key="7">
    <source>
        <dbReference type="Proteomes" id="UP000185696"/>
    </source>
</evidence>
<dbReference type="Gene3D" id="1.10.357.10">
    <property type="entry name" value="Tetracycline Repressor, domain 2"/>
    <property type="match status" value="1"/>
</dbReference>
<gene>
    <name evidence="6" type="ORF">BLA60_16310</name>
</gene>
<dbReference type="InterPro" id="IPR036271">
    <property type="entry name" value="Tet_transcr_reg_TetR-rel_C_sf"/>
</dbReference>
<evidence type="ECO:0000256" key="2">
    <source>
        <dbReference type="ARBA" id="ARBA00023125"/>
    </source>
</evidence>
<dbReference type="PANTHER" id="PTHR47506">
    <property type="entry name" value="TRANSCRIPTIONAL REGULATORY PROTEIN"/>
    <property type="match status" value="1"/>
</dbReference>
<dbReference type="PROSITE" id="PS50977">
    <property type="entry name" value="HTH_TETR_2"/>
    <property type="match status" value="1"/>
</dbReference>
<dbReference type="GO" id="GO:0003677">
    <property type="term" value="F:DNA binding"/>
    <property type="evidence" value="ECO:0007669"/>
    <property type="project" value="UniProtKB-UniRule"/>
</dbReference>
<dbReference type="Proteomes" id="UP000185696">
    <property type="component" value="Unassembled WGS sequence"/>
</dbReference>
<keyword evidence="1" id="KW-0805">Transcription regulation</keyword>
<keyword evidence="2 4" id="KW-0238">DNA-binding</keyword>
<dbReference type="EMBL" id="MSIF01000007">
    <property type="protein sequence ID" value="OLF10026.1"/>
    <property type="molecule type" value="Genomic_DNA"/>
</dbReference>
<evidence type="ECO:0000256" key="1">
    <source>
        <dbReference type="ARBA" id="ARBA00023015"/>
    </source>
</evidence>
<evidence type="ECO:0000256" key="4">
    <source>
        <dbReference type="PROSITE-ProRule" id="PRU00335"/>
    </source>
</evidence>
<feature type="domain" description="HTH tetR-type" evidence="5">
    <location>
        <begin position="6"/>
        <end position="65"/>
    </location>
</feature>
<evidence type="ECO:0000256" key="3">
    <source>
        <dbReference type="ARBA" id="ARBA00023163"/>
    </source>
</evidence>
<dbReference type="Pfam" id="PF00440">
    <property type="entry name" value="TetR_N"/>
    <property type="match status" value="1"/>
</dbReference>
<organism evidence="6 7">
    <name type="scientific">Actinophytocola xinjiangensis</name>
    <dbReference type="NCBI Taxonomy" id="485602"/>
    <lineage>
        <taxon>Bacteria</taxon>
        <taxon>Bacillati</taxon>
        <taxon>Actinomycetota</taxon>
        <taxon>Actinomycetes</taxon>
        <taxon>Pseudonocardiales</taxon>
        <taxon>Pseudonocardiaceae</taxon>
    </lineage>
</organism>
<dbReference type="AlphaFoldDB" id="A0A7Z1AXA0"/>
<dbReference type="OrthoDB" id="3572434at2"/>
<dbReference type="SUPFAM" id="SSF48498">
    <property type="entry name" value="Tetracyclin repressor-like, C-terminal domain"/>
    <property type="match status" value="1"/>
</dbReference>
<proteinExistence type="predicted"/>
<evidence type="ECO:0000259" key="5">
    <source>
        <dbReference type="PROSITE" id="PS50977"/>
    </source>
</evidence>
<dbReference type="PANTHER" id="PTHR47506:SF1">
    <property type="entry name" value="HTH-TYPE TRANSCRIPTIONAL REGULATOR YJDC"/>
    <property type="match status" value="1"/>
</dbReference>
<sequence>MARPRKITDEELLAACGRVIGRHGPGFTLGQVAAEAGVAVGTVAGRFGSKHALLLAMMTTAAEGVEQRMHAASATQDDPVAAVIAATLVTAEGLEDPATVTHHLAQLGTDLADPHLRAGLRELRARVQGVLTGLLTGADLPGAPPPARAARIVDATAQGTQQDWALAPHGALTDRLRADLHAVLDAWRRPA</sequence>
<dbReference type="InterPro" id="IPR001647">
    <property type="entry name" value="HTH_TetR"/>
</dbReference>
<evidence type="ECO:0000313" key="6">
    <source>
        <dbReference type="EMBL" id="OLF10026.1"/>
    </source>
</evidence>
<reference evidence="6 7" key="1">
    <citation type="submission" date="2016-12" db="EMBL/GenBank/DDBJ databases">
        <title>The draft genome sequence of Actinophytocola xinjiangensis.</title>
        <authorList>
            <person name="Wang W."/>
            <person name="Yuan L."/>
        </authorList>
    </citation>
    <scope>NUCLEOTIDE SEQUENCE [LARGE SCALE GENOMIC DNA]</scope>
    <source>
        <strain evidence="6 7">CGMCC 4.4663</strain>
    </source>
</reference>